<comment type="caution">
    <text evidence="2">The sequence shown here is derived from an EMBL/GenBank/DDBJ whole genome shotgun (WGS) entry which is preliminary data.</text>
</comment>
<evidence type="ECO:0000313" key="3">
    <source>
        <dbReference type="Proteomes" id="UP000094243"/>
    </source>
</evidence>
<reference evidence="3" key="1">
    <citation type="submission" date="2016-09" db="EMBL/GenBank/DDBJ databases">
        <authorList>
            <person name="Greninger A.L."/>
            <person name="Jerome K.R."/>
            <person name="Mcnair B."/>
            <person name="Wallis C."/>
            <person name="Fang F."/>
        </authorList>
    </citation>
    <scope>NUCLEOTIDE SEQUENCE [LARGE SCALE GENOMIC DNA]</scope>
    <source>
        <strain evidence="3">M7</strain>
    </source>
</reference>
<accession>A0A1E3R3Q1</accession>
<evidence type="ECO:0000256" key="1">
    <source>
        <dbReference type="SAM" id="Phobius"/>
    </source>
</evidence>
<dbReference type="AlphaFoldDB" id="A0A1E3R3Q1"/>
<keyword evidence="1" id="KW-0812">Transmembrane</keyword>
<sequence>MSTPQQSEGRTRTFARVLGPYLAFATIVALIRASQMPTLMSEFRANTVWAWVTGAFVLLAGLIVIALHPYWRGVPAMIVSILGVLTTLKGALLLAIPQTYLSAGDSMLDGGGWWKAVFAVMAVVGLYLTYVGWAPTRTPSTTQAESSAPDLSAAA</sequence>
<proteinExistence type="predicted"/>
<feature type="transmembrane region" description="Helical" evidence="1">
    <location>
        <begin position="48"/>
        <end position="67"/>
    </location>
</feature>
<organism evidence="2 3">
    <name type="scientific">Mycolicibacterium holsaticum</name>
    <dbReference type="NCBI Taxonomy" id="152142"/>
    <lineage>
        <taxon>Bacteria</taxon>
        <taxon>Bacillati</taxon>
        <taxon>Actinomycetota</taxon>
        <taxon>Actinomycetes</taxon>
        <taxon>Mycobacteriales</taxon>
        <taxon>Mycobacteriaceae</taxon>
        <taxon>Mycolicibacterium</taxon>
    </lineage>
</organism>
<dbReference type="OrthoDB" id="4737921at2"/>
<keyword evidence="1" id="KW-0472">Membrane</keyword>
<keyword evidence="3" id="KW-1185">Reference proteome</keyword>
<dbReference type="RefSeq" id="WP_069408045.1">
    <property type="nucleotide sequence ID" value="NZ_MIGZ01000266.1"/>
</dbReference>
<feature type="transmembrane region" description="Helical" evidence="1">
    <location>
        <begin position="14"/>
        <end position="33"/>
    </location>
</feature>
<feature type="transmembrane region" description="Helical" evidence="1">
    <location>
        <begin position="74"/>
        <end position="96"/>
    </location>
</feature>
<evidence type="ECO:0000313" key="2">
    <source>
        <dbReference type="EMBL" id="ODQ84555.1"/>
    </source>
</evidence>
<gene>
    <name evidence="2" type="ORF">BHQ17_26840</name>
</gene>
<protein>
    <submittedName>
        <fullName evidence="2">Uncharacterized protein</fullName>
    </submittedName>
</protein>
<dbReference type="Proteomes" id="UP000094243">
    <property type="component" value="Unassembled WGS sequence"/>
</dbReference>
<dbReference type="EMBL" id="MIGZ01000266">
    <property type="protein sequence ID" value="ODQ84555.1"/>
    <property type="molecule type" value="Genomic_DNA"/>
</dbReference>
<keyword evidence="1" id="KW-1133">Transmembrane helix</keyword>
<feature type="transmembrane region" description="Helical" evidence="1">
    <location>
        <begin position="116"/>
        <end position="133"/>
    </location>
</feature>
<name>A0A1E3R3Q1_9MYCO</name>